<dbReference type="GO" id="GO:0008113">
    <property type="term" value="F:peptide-methionine (S)-S-oxide reductase activity"/>
    <property type="evidence" value="ECO:0007669"/>
    <property type="project" value="UniProtKB-UniRule"/>
</dbReference>
<evidence type="ECO:0000313" key="7">
    <source>
        <dbReference type="Proteomes" id="UP000588604"/>
    </source>
</evidence>
<proteinExistence type="inferred from homology"/>
<evidence type="ECO:0000259" key="5">
    <source>
        <dbReference type="Pfam" id="PF01625"/>
    </source>
</evidence>
<dbReference type="PANTHER" id="PTHR43774">
    <property type="entry name" value="PEPTIDE METHIONINE SULFOXIDE REDUCTASE"/>
    <property type="match status" value="1"/>
</dbReference>
<dbReference type="AlphaFoldDB" id="A0A841MW67"/>
<dbReference type="EC" id="1.8.4.11" evidence="4"/>
<organism evidence="6 7">
    <name type="scientific">Algoriphagus iocasae</name>
    <dbReference type="NCBI Taxonomy" id="1836499"/>
    <lineage>
        <taxon>Bacteria</taxon>
        <taxon>Pseudomonadati</taxon>
        <taxon>Bacteroidota</taxon>
        <taxon>Cytophagia</taxon>
        <taxon>Cytophagales</taxon>
        <taxon>Cyclobacteriaceae</taxon>
        <taxon>Algoriphagus</taxon>
    </lineage>
</organism>
<reference evidence="6 7" key="1">
    <citation type="submission" date="2020-08" db="EMBL/GenBank/DDBJ databases">
        <title>Genomic Encyclopedia of Type Strains, Phase IV (KMG-IV): sequencing the most valuable type-strain genomes for metagenomic binning, comparative biology and taxonomic classification.</title>
        <authorList>
            <person name="Goeker M."/>
        </authorList>
    </citation>
    <scope>NUCLEOTIDE SEQUENCE [LARGE SCALE GENOMIC DNA]</scope>
    <source>
        <strain evidence="6 7">DSM 102044</strain>
    </source>
</reference>
<dbReference type="EMBL" id="JACIJO010000003">
    <property type="protein sequence ID" value="MBB6328296.1"/>
    <property type="molecule type" value="Genomic_DNA"/>
</dbReference>
<dbReference type="NCBIfam" id="TIGR00401">
    <property type="entry name" value="msrA"/>
    <property type="match status" value="1"/>
</dbReference>
<comment type="catalytic activity">
    <reaction evidence="3 4">
        <text>[thioredoxin]-disulfide + L-methionine + H2O = L-methionine (S)-S-oxide + [thioredoxin]-dithiol</text>
        <dbReference type="Rhea" id="RHEA:19993"/>
        <dbReference type="Rhea" id="RHEA-COMP:10698"/>
        <dbReference type="Rhea" id="RHEA-COMP:10700"/>
        <dbReference type="ChEBI" id="CHEBI:15377"/>
        <dbReference type="ChEBI" id="CHEBI:29950"/>
        <dbReference type="ChEBI" id="CHEBI:50058"/>
        <dbReference type="ChEBI" id="CHEBI:57844"/>
        <dbReference type="ChEBI" id="CHEBI:58772"/>
        <dbReference type="EC" id="1.8.4.11"/>
    </reaction>
</comment>
<keyword evidence="7" id="KW-1185">Reference proteome</keyword>
<gene>
    <name evidence="4" type="primary">msrA</name>
    <name evidence="6" type="ORF">FHS59_003939</name>
</gene>
<comment type="catalytic activity">
    <reaction evidence="2 4">
        <text>L-methionyl-[protein] + [thioredoxin]-disulfide + H2O = L-methionyl-(S)-S-oxide-[protein] + [thioredoxin]-dithiol</text>
        <dbReference type="Rhea" id="RHEA:14217"/>
        <dbReference type="Rhea" id="RHEA-COMP:10698"/>
        <dbReference type="Rhea" id="RHEA-COMP:10700"/>
        <dbReference type="Rhea" id="RHEA-COMP:12313"/>
        <dbReference type="Rhea" id="RHEA-COMP:12315"/>
        <dbReference type="ChEBI" id="CHEBI:15377"/>
        <dbReference type="ChEBI" id="CHEBI:16044"/>
        <dbReference type="ChEBI" id="CHEBI:29950"/>
        <dbReference type="ChEBI" id="CHEBI:44120"/>
        <dbReference type="ChEBI" id="CHEBI:50058"/>
        <dbReference type="EC" id="1.8.4.11"/>
    </reaction>
</comment>
<dbReference type="HAMAP" id="MF_01401">
    <property type="entry name" value="MsrA"/>
    <property type="match status" value="1"/>
</dbReference>
<dbReference type="SUPFAM" id="SSF55068">
    <property type="entry name" value="Peptide methionine sulfoxide reductase"/>
    <property type="match status" value="1"/>
</dbReference>
<dbReference type="Pfam" id="PF01625">
    <property type="entry name" value="PMSR"/>
    <property type="match status" value="1"/>
</dbReference>
<evidence type="ECO:0000256" key="2">
    <source>
        <dbReference type="ARBA" id="ARBA00047806"/>
    </source>
</evidence>
<dbReference type="RefSeq" id="WP_184497161.1">
    <property type="nucleotide sequence ID" value="NZ_JACIJO010000003.1"/>
</dbReference>
<evidence type="ECO:0000256" key="3">
    <source>
        <dbReference type="ARBA" id="ARBA00048782"/>
    </source>
</evidence>
<evidence type="ECO:0000256" key="1">
    <source>
        <dbReference type="ARBA" id="ARBA00023002"/>
    </source>
</evidence>
<keyword evidence="1 4" id="KW-0560">Oxidoreductase</keyword>
<protein>
    <recommendedName>
        <fullName evidence="4">Peptide methionine sulfoxide reductase MsrA</fullName>
        <shortName evidence="4">Protein-methionine-S-oxide reductase</shortName>
        <ecNumber evidence="4">1.8.4.11</ecNumber>
    </recommendedName>
    <alternativeName>
        <fullName evidence="4">Peptide-methionine (S)-S-oxide reductase</fullName>
        <shortName evidence="4">Peptide Met(O) reductase</shortName>
    </alternativeName>
</protein>
<dbReference type="PANTHER" id="PTHR43774:SF1">
    <property type="entry name" value="PEPTIDE METHIONINE SULFOXIDE REDUCTASE MSRA 2"/>
    <property type="match status" value="1"/>
</dbReference>
<evidence type="ECO:0000256" key="4">
    <source>
        <dbReference type="HAMAP-Rule" id="MF_01401"/>
    </source>
</evidence>
<comment type="function">
    <text evidence="4">Has an important function as a repair enzyme for proteins that have been inactivated by oxidation. Catalyzes the reversible oxidation-reduction of methionine sulfoxide in proteins to methionine.</text>
</comment>
<dbReference type="Gene3D" id="3.30.1060.10">
    <property type="entry name" value="Peptide methionine sulphoxide reductase MsrA"/>
    <property type="match status" value="1"/>
</dbReference>
<feature type="active site" evidence="4">
    <location>
        <position position="27"/>
    </location>
</feature>
<comment type="caution">
    <text evidence="6">The sequence shown here is derived from an EMBL/GenBank/DDBJ whole genome shotgun (WGS) entry which is preliminary data.</text>
</comment>
<comment type="similarity">
    <text evidence="4">Belongs to the MsrA Met sulfoxide reductase family.</text>
</comment>
<accession>A0A841MW67</accession>
<dbReference type="InterPro" id="IPR002569">
    <property type="entry name" value="Met_Sox_Rdtase_MsrA_dom"/>
</dbReference>
<dbReference type="InterPro" id="IPR036509">
    <property type="entry name" value="Met_Sox_Rdtase_MsrA_sf"/>
</dbReference>
<name>A0A841MW67_9BACT</name>
<dbReference type="Proteomes" id="UP000588604">
    <property type="component" value="Unassembled WGS sequence"/>
</dbReference>
<sequence length="193" mass="22057">MDNQVNFPKTPLHVPDGQELITLGAGCFWCTEAVFQRLKGVHKVVSGYSNGIIENPSYQEVCSGTTGHNEVIQVYFDPKVISLHKILEVFFATHDPTSLNRQGADSGPQYRSGIYYVSETQQKLAKELKEQLNESGVFDKHIVTEIEPLLSFYPAENYHQDYFNQNGHQPYCQFVIKPKVNKLEKFFQKELKP</sequence>
<feature type="domain" description="Peptide methionine sulphoxide reductase MsrA" evidence="5">
    <location>
        <begin position="21"/>
        <end position="173"/>
    </location>
</feature>
<evidence type="ECO:0000313" key="6">
    <source>
        <dbReference type="EMBL" id="MBB6328296.1"/>
    </source>
</evidence>